<organism evidence="10 11">
    <name type="scientific">Paenibacillus amylolyticus</name>
    <dbReference type="NCBI Taxonomy" id="1451"/>
    <lineage>
        <taxon>Bacteria</taxon>
        <taxon>Bacillati</taxon>
        <taxon>Bacillota</taxon>
        <taxon>Bacilli</taxon>
        <taxon>Bacillales</taxon>
        <taxon>Paenibacillaceae</taxon>
        <taxon>Paenibacillus</taxon>
    </lineage>
</organism>
<dbReference type="PANTHER" id="PTHR30572:SF4">
    <property type="entry name" value="ABC TRANSPORTER PERMEASE YTRF"/>
    <property type="match status" value="1"/>
</dbReference>
<dbReference type="InterPro" id="IPR003838">
    <property type="entry name" value="ABC3_permease_C"/>
</dbReference>
<evidence type="ECO:0000256" key="7">
    <source>
        <dbReference type="SAM" id="Phobius"/>
    </source>
</evidence>
<reference evidence="10" key="1">
    <citation type="submission" date="2023-07" db="EMBL/GenBank/DDBJ databases">
        <title>Sorghum-associated microbial communities from plants grown in Nebraska, USA.</title>
        <authorList>
            <person name="Schachtman D."/>
        </authorList>
    </citation>
    <scope>NUCLEOTIDE SEQUENCE</scope>
    <source>
        <strain evidence="10">BE80</strain>
    </source>
</reference>
<feature type="domain" description="ABC3 transporter permease C-terminal" evidence="8">
    <location>
        <begin position="326"/>
        <end position="447"/>
    </location>
</feature>
<dbReference type="Proteomes" id="UP001254832">
    <property type="component" value="Unassembled WGS sequence"/>
</dbReference>
<protein>
    <submittedName>
        <fullName evidence="10">ABC-type lipoprotein release transport system permease subunit</fullName>
    </submittedName>
</protein>
<comment type="caution">
    <text evidence="10">The sequence shown here is derived from an EMBL/GenBank/DDBJ whole genome shotgun (WGS) entry which is preliminary data.</text>
</comment>
<feature type="transmembrane region" description="Helical" evidence="7">
    <location>
        <begin position="374"/>
        <end position="393"/>
    </location>
</feature>
<feature type="domain" description="MacB-like periplasmic core" evidence="9">
    <location>
        <begin position="21"/>
        <end position="297"/>
    </location>
</feature>
<keyword evidence="10" id="KW-0449">Lipoprotein</keyword>
<dbReference type="InterPro" id="IPR025857">
    <property type="entry name" value="MacB_PCD"/>
</dbReference>
<dbReference type="PANTHER" id="PTHR30572">
    <property type="entry name" value="MEMBRANE COMPONENT OF TRANSPORTER-RELATED"/>
    <property type="match status" value="1"/>
</dbReference>
<dbReference type="InterPro" id="IPR050250">
    <property type="entry name" value="Macrolide_Exporter_MacB"/>
</dbReference>
<dbReference type="Pfam" id="PF12704">
    <property type="entry name" value="MacB_PCD"/>
    <property type="match status" value="1"/>
</dbReference>
<evidence type="ECO:0000256" key="3">
    <source>
        <dbReference type="ARBA" id="ARBA00022692"/>
    </source>
</evidence>
<keyword evidence="3 7" id="KW-0812">Transmembrane</keyword>
<evidence type="ECO:0000313" key="10">
    <source>
        <dbReference type="EMBL" id="MDR6725581.1"/>
    </source>
</evidence>
<dbReference type="Pfam" id="PF02687">
    <property type="entry name" value="FtsX"/>
    <property type="match status" value="1"/>
</dbReference>
<evidence type="ECO:0000256" key="1">
    <source>
        <dbReference type="ARBA" id="ARBA00004651"/>
    </source>
</evidence>
<sequence>MRLLDVLRMAWGQIIRRKMVTLLCMIGLSIGSAAMIIALSVGQSVQTFSEQTLNANYKMDEITISPNEGIRTGSGSGGQKSNFERGALTLEKIEIIQRLPHVVAVAPMLKMDTLEMVLPDGRSTYVEVIGTELEALRGFGYSYSQGRGAEDGRIAVTSYGAAFGLVDPKVTQKLIEQLNADPYNNDLLQQYMEMSSKQDQLVQQRVQFRYEDYTNPGKTKLSGSVTVSGELTKPSNMDDFTAQNDKKVYLPLDTVRALQDELGIQQTDRSAAKHLNSALVKVENKRYVSQVEEQIKKLTLNTQSNLFQEEAMSSQLAMYQKAAMGIGGFIMLLASLSIIVAMIMSTHQRRKQIGVMKVLGANLWQIRQMFITEAAMLGLMGGVAGVGIAFAALDGVNSLLASQMADQQNGPMTVIIEQSALPLGIVFAVLVGVVSGIYPAISASRTNALSVIKSM</sequence>
<keyword evidence="2" id="KW-1003">Cell membrane</keyword>
<evidence type="ECO:0000259" key="9">
    <source>
        <dbReference type="Pfam" id="PF12704"/>
    </source>
</evidence>
<dbReference type="GO" id="GO:0005886">
    <property type="term" value="C:plasma membrane"/>
    <property type="evidence" value="ECO:0007669"/>
    <property type="project" value="UniProtKB-SubCell"/>
</dbReference>
<comment type="similarity">
    <text evidence="6">Belongs to the ABC-4 integral membrane protein family.</text>
</comment>
<proteinExistence type="inferred from homology"/>
<keyword evidence="4 7" id="KW-1133">Transmembrane helix</keyword>
<feature type="transmembrane region" description="Helical" evidence="7">
    <location>
        <begin position="420"/>
        <end position="441"/>
    </location>
</feature>
<dbReference type="AlphaFoldDB" id="A0AAP5H7Y9"/>
<dbReference type="GO" id="GO:0022857">
    <property type="term" value="F:transmembrane transporter activity"/>
    <property type="evidence" value="ECO:0007669"/>
    <property type="project" value="TreeGrafter"/>
</dbReference>
<evidence type="ECO:0000256" key="4">
    <source>
        <dbReference type="ARBA" id="ARBA00022989"/>
    </source>
</evidence>
<gene>
    <name evidence="10" type="ORF">J2W91_004083</name>
</gene>
<comment type="subcellular location">
    <subcellularLocation>
        <location evidence="1">Cell membrane</location>
        <topology evidence="1">Multi-pass membrane protein</topology>
    </subcellularLocation>
</comment>
<evidence type="ECO:0000259" key="8">
    <source>
        <dbReference type="Pfam" id="PF02687"/>
    </source>
</evidence>
<evidence type="ECO:0000256" key="6">
    <source>
        <dbReference type="ARBA" id="ARBA00038076"/>
    </source>
</evidence>
<accession>A0AAP5H7Y9</accession>
<dbReference type="EMBL" id="JAVDTR010000012">
    <property type="protein sequence ID" value="MDR6725581.1"/>
    <property type="molecule type" value="Genomic_DNA"/>
</dbReference>
<keyword evidence="5 7" id="KW-0472">Membrane</keyword>
<name>A0AAP5H7Y9_PAEAM</name>
<evidence type="ECO:0000313" key="11">
    <source>
        <dbReference type="Proteomes" id="UP001254832"/>
    </source>
</evidence>
<feature type="transmembrane region" description="Helical" evidence="7">
    <location>
        <begin position="322"/>
        <end position="343"/>
    </location>
</feature>
<dbReference type="RefSeq" id="WP_310142872.1">
    <property type="nucleotide sequence ID" value="NZ_JAVDTR010000012.1"/>
</dbReference>
<evidence type="ECO:0000256" key="2">
    <source>
        <dbReference type="ARBA" id="ARBA00022475"/>
    </source>
</evidence>
<evidence type="ECO:0000256" key="5">
    <source>
        <dbReference type="ARBA" id="ARBA00023136"/>
    </source>
</evidence>
<feature type="transmembrane region" description="Helical" evidence="7">
    <location>
        <begin position="20"/>
        <end position="41"/>
    </location>
</feature>